<evidence type="ECO:0000259" key="1">
    <source>
        <dbReference type="Pfam" id="PF12680"/>
    </source>
</evidence>
<proteinExistence type="predicted"/>
<dbReference type="AlphaFoldDB" id="A0A1C4UPT8"/>
<sequence length="125" mass="13488">MRSIIPSVVAMELIEKYLAAWNTTDPAARRALIDEVWTADGTYTDPLAAVAGRDQIDALIAGVQQQFGGLEFRLAGPVDAHHDLARFTWHLGPRGAEPIVVGFDVAVVTDGRIATVHGFLDRVPA</sequence>
<evidence type="ECO:0000313" key="2">
    <source>
        <dbReference type="EMBL" id="SCE73690.1"/>
    </source>
</evidence>
<dbReference type="Pfam" id="PF12680">
    <property type="entry name" value="SnoaL_2"/>
    <property type="match status" value="1"/>
</dbReference>
<protein>
    <submittedName>
        <fullName evidence="2">SnoaL-like domain-containing protein</fullName>
    </submittedName>
</protein>
<organism evidence="2 3">
    <name type="scientific">Micromonospora chaiyaphumensis</name>
    <dbReference type="NCBI Taxonomy" id="307119"/>
    <lineage>
        <taxon>Bacteria</taxon>
        <taxon>Bacillati</taxon>
        <taxon>Actinomycetota</taxon>
        <taxon>Actinomycetes</taxon>
        <taxon>Micromonosporales</taxon>
        <taxon>Micromonosporaceae</taxon>
        <taxon>Micromonospora</taxon>
    </lineage>
</organism>
<dbReference type="Gene3D" id="3.10.450.50">
    <property type="match status" value="1"/>
</dbReference>
<dbReference type="Proteomes" id="UP000199629">
    <property type="component" value="Unassembled WGS sequence"/>
</dbReference>
<evidence type="ECO:0000313" key="3">
    <source>
        <dbReference type="Proteomes" id="UP000199629"/>
    </source>
</evidence>
<dbReference type="SUPFAM" id="SSF54427">
    <property type="entry name" value="NTF2-like"/>
    <property type="match status" value="1"/>
</dbReference>
<dbReference type="EMBL" id="FMCS01000001">
    <property type="protein sequence ID" value="SCE73690.1"/>
    <property type="molecule type" value="Genomic_DNA"/>
</dbReference>
<gene>
    <name evidence="2" type="ORF">GA0070214_101898</name>
</gene>
<name>A0A1C4UPT8_9ACTN</name>
<dbReference type="InterPro" id="IPR037401">
    <property type="entry name" value="SnoaL-like"/>
</dbReference>
<accession>A0A1C4UPT8</accession>
<dbReference type="InterPro" id="IPR032710">
    <property type="entry name" value="NTF2-like_dom_sf"/>
</dbReference>
<feature type="domain" description="SnoaL-like" evidence="1">
    <location>
        <begin position="14"/>
        <end position="114"/>
    </location>
</feature>
<keyword evidence="3" id="KW-1185">Reference proteome</keyword>
<reference evidence="3" key="1">
    <citation type="submission" date="2016-06" db="EMBL/GenBank/DDBJ databases">
        <authorList>
            <person name="Varghese N."/>
            <person name="Submissions Spin"/>
        </authorList>
    </citation>
    <scope>NUCLEOTIDE SEQUENCE [LARGE SCALE GENOMIC DNA]</scope>
    <source>
        <strain evidence="3">DSM 45246</strain>
    </source>
</reference>